<dbReference type="RefSeq" id="WP_271186906.1">
    <property type="nucleotide sequence ID" value="NZ_BSFE01000005.1"/>
</dbReference>
<dbReference type="PANTHER" id="PTHR44591:SF3">
    <property type="entry name" value="RESPONSE REGULATORY DOMAIN-CONTAINING PROTEIN"/>
    <property type="match status" value="1"/>
</dbReference>
<dbReference type="InterPro" id="IPR053867">
    <property type="entry name" value="PhyR_sigma4"/>
</dbReference>
<name>A0A9W6INN7_9PROT</name>
<dbReference type="Pfam" id="PF00072">
    <property type="entry name" value="Response_reg"/>
    <property type="match status" value="1"/>
</dbReference>
<dbReference type="SMART" id="SM00448">
    <property type="entry name" value="REC"/>
    <property type="match status" value="1"/>
</dbReference>
<feature type="modified residue" description="4-aspartylphosphate" evidence="2">
    <location>
        <position position="184"/>
    </location>
</feature>
<dbReference type="InterPro" id="IPR013324">
    <property type="entry name" value="RNA_pol_sigma_r3/r4-like"/>
</dbReference>
<dbReference type="InterPro" id="IPR053866">
    <property type="entry name" value="PhyR_sigma2"/>
</dbReference>
<dbReference type="PROSITE" id="PS50110">
    <property type="entry name" value="RESPONSE_REGULATORY"/>
    <property type="match status" value="1"/>
</dbReference>
<evidence type="ECO:0000256" key="2">
    <source>
        <dbReference type="PROSITE-ProRule" id="PRU00169"/>
    </source>
</evidence>
<reference evidence="4" key="1">
    <citation type="journal article" date="2014" name="Int. J. Syst. Evol. Microbiol.">
        <title>Complete genome sequence of Corynebacterium casei LMG S-19264T (=DSM 44701T), isolated from a smear-ripened cheese.</title>
        <authorList>
            <consortium name="US DOE Joint Genome Institute (JGI-PGF)"/>
            <person name="Walter F."/>
            <person name="Albersmeier A."/>
            <person name="Kalinowski J."/>
            <person name="Ruckert C."/>
        </authorList>
    </citation>
    <scope>NUCLEOTIDE SEQUENCE</scope>
    <source>
        <strain evidence="4">VKM B-1513</strain>
    </source>
</reference>
<dbReference type="Gene3D" id="3.40.50.2300">
    <property type="match status" value="1"/>
</dbReference>
<evidence type="ECO:0000313" key="5">
    <source>
        <dbReference type="Proteomes" id="UP001143486"/>
    </source>
</evidence>
<dbReference type="SUPFAM" id="SSF88659">
    <property type="entry name" value="Sigma3 and sigma4 domains of RNA polymerase sigma factors"/>
    <property type="match status" value="1"/>
</dbReference>
<dbReference type="InterPro" id="IPR050595">
    <property type="entry name" value="Bact_response_regulator"/>
</dbReference>
<dbReference type="SUPFAM" id="SSF52172">
    <property type="entry name" value="CheY-like"/>
    <property type="match status" value="1"/>
</dbReference>
<dbReference type="CDD" id="cd17540">
    <property type="entry name" value="REC_PhyR"/>
    <property type="match status" value="1"/>
</dbReference>
<dbReference type="NCBIfam" id="NF006623">
    <property type="entry name" value="PRK09191.1"/>
    <property type="match status" value="1"/>
</dbReference>
<feature type="domain" description="Response regulatory" evidence="3">
    <location>
        <begin position="134"/>
        <end position="247"/>
    </location>
</feature>
<dbReference type="Pfam" id="PF22029">
    <property type="entry name" value="PhyR_sigma2"/>
    <property type="match status" value="1"/>
</dbReference>
<organism evidence="4 5">
    <name type="scientific">Maricaulis virginensis</name>
    <dbReference type="NCBI Taxonomy" id="144022"/>
    <lineage>
        <taxon>Bacteria</taxon>
        <taxon>Pseudomonadati</taxon>
        <taxon>Pseudomonadota</taxon>
        <taxon>Alphaproteobacteria</taxon>
        <taxon>Maricaulales</taxon>
        <taxon>Maricaulaceae</taxon>
        <taxon>Maricaulis</taxon>
    </lineage>
</organism>
<dbReference type="AlphaFoldDB" id="A0A9W6INN7"/>
<dbReference type="Proteomes" id="UP001143486">
    <property type="component" value="Unassembled WGS sequence"/>
</dbReference>
<comment type="caution">
    <text evidence="4">The sequence shown here is derived from an EMBL/GenBank/DDBJ whole genome shotgun (WGS) entry which is preliminary data.</text>
</comment>
<dbReference type="PANTHER" id="PTHR44591">
    <property type="entry name" value="STRESS RESPONSE REGULATOR PROTEIN 1"/>
    <property type="match status" value="1"/>
</dbReference>
<evidence type="ECO:0000256" key="1">
    <source>
        <dbReference type="ARBA" id="ARBA00022553"/>
    </source>
</evidence>
<evidence type="ECO:0000313" key="4">
    <source>
        <dbReference type="EMBL" id="GLK52539.1"/>
    </source>
</evidence>
<proteinExistence type="predicted"/>
<keyword evidence="1 2" id="KW-0597">Phosphoprotein</keyword>
<evidence type="ECO:0000259" key="3">
    <source>
        <dbReference type="PROSITE" id="PS50110"/>
    </source>
</evidence>
<dbReference type="Gene3D" id="1.10.1740.10">
    <property type="match status" value="1"/>
</dbReference>
<protein>
    <submittedName>
        <fullName evidence="4">Response regulator</fullName>
    </submittedName>
</protein>
<keyword evidence="5" id="KW-1185">Reference proteome</keyword>
<dbReference type="InterPro" id="IPR001789">
    <property type="entry name" value="Sig_transdc_resp-reg_receiver"/>
</dbReference>
<dbReference type="PIRSF" id="PIRSF036400">
    <property type="entry name" value="RR_Ctr_UCP036400"/>
    <property type="match status" value="1"/>
</dbReference>
<dbReference type="Gene3D" id="1.10.10.10">
    <property type="entry name" value="Winged helix-like DNA-binding domain superfamily/Winged helix DNA-binding domain"/>
    <property type="match status" value="1"/>
</dbReference>
<dbReference type="InterPro" id="IPR014605">
    <property type="entry name" value="Sig_resp-reg_PhyR"/>
</dbReference>
<dbReference type="EMBL" id="BSFE01000005">
    <property type="protein sequence ID" value="GLK52539.1"/>
    <property type="molecule type" value="Genomic_DNA"/>
</dbReference>
<reference evidence="4" key="2">
    <citation type="submission" date="2023-01" db="EMBL/GenBank/DDBJ databases">
        <authorList>
            <person name="Sun Q."/>
            <person name="Evtushenko L."/>
        </authorList>
    </citation>
    <scope>NUCLEOTIDE SEQUENCE</scope>
    <source>
        <strain evidence="4">VKM B-1513</strain>
    </source>
</reference>
<dbReference type="GO" id="GO:0000160">
    <property type="term" value="P:phosphorelay signal transduction system"/>
    <property type="evidence" value="ECO:0007669"/>
    <property type="project" value="InterPro"/>
</dbReference>
<accession>A0A9W6INN7</accession>
<dbReference type="Pfam" id="PF22233">
    <property type="entry name" value="PhyR_sigma-like"/>
    <property type="match status" value="1"/>
</dbReference>
<dbReference type="InterPro" id="IPR036388">
    <property type="entry name" value="WH-like_DNA-bd_sf"/>
</dbReference>
<sequence>MPFSENVKPHIPYLRRYARLLTGDQGSGDAIVRAALEAAVAGVTPIDRDLPPRVSLYKLLHDNWKQDAAAPAGGSAAQERLTRIPTKARQALLLTAVEGFSVRDAAIILSVSTDDIDRLTVEAQGAIEDGLRTRVLIIEDEPVVALDIEAIIAEGGHEIVGIARTRQEAVDLYRTNDVELILADIQLADGSSGIDAVNDILAESDVPVIFITAYPERLLTGERPEPTYLITKPFMPETVAATIGQVLFFFEPAEPAPAQ</sequence>
<dbReference type="InterPro" id="IPR011006">
    <property type="entry name" value="CheY-like_superfamily"/>
</dbReference>
<gene>
    <name evidence="4" type="primary">phyR</name>
    <name evidence="4" type="ORF">GCM10017621_20470</name>
</gene>